<reference evidence="10 11" key="1">
    <citation type="submission" date="2020-05" db="EMBL/GenBank/DDBJ databases">
        <title>Streptobacillus felis strain LHL191014123.</title>
        <authorList>
            <person name="Fawzy A."/>
            <person name="Rau J."/>
            <person name="Risse K."/>
            <person name="Schauerte N."/>
            <person name="Geiger C."/>
            <person name="Blom J."/>
            <person name="Imirzalioglu C."/>
            <person name="Falgenhauer J."/>
            <person name="Bach A."/>
            <person name="Herden C."/>
            <person name="Eisenberg T."/>
        </authorList>
    </citation>
    <scope>NUCLEOTIDE SEQUENCE [LARGE SCALE GENOMIC DNA]</scope>
    <source>
        <strain evidence="10 11">LHL191014123</strain>
    </source>
</reference>
<evidence type="ECO:0000313" key="11">
    <source>
        <dbReference type="Proteomes" id="UP000526184"/>
    </source>
</evidence>
<dbReference type="InterPro" id="IPR037143">
    <property type="entry name" value="4-PPantetheinyl_Trfase_dom_sf"/>
</dbReference>
<dbReference type="Pfam" id="PF01648">
    <property type="entry name" value="ACPS"/>
    <property type="match status" value="1"/>
</dbReference>
<dbReference type="GO" id="GO:0006633">
    <property type="term" value="P:fatty acid biosynthetic process"/>
    <property type="evidence" value="ECO:0007669"/>
    <property type="project" value="UniProtKB-UniRule"/>
</dbReference>
<keyword evidence="5 8" id="KW-0460">Magnesium</keyword>
<dbReference type="OrthoDB" id="517356at2"/>
<keyword evidence="11" id="KW-1185">Reference proteome</keyword>
<name>A0A7Z0TC66_9FUSO</name>
<keyword evidence="6 8" id="KW-0443">Lipid metabolism</keyword>
<evidence type="ECO:0000256" key="3">
    <source>
        <dbReference type="ARBA" id="ARBA00022723"/>
    </source>
</evidence>
<evidence type="ECO:0000256" key="2">
    <source>
        <dbReference type="ARBA" id="ARBA00022679"/>
    </source>
</evidence>
<keyword evidence="4 8" id="KW-0276">Fatty acid metabolism</keyword>
<dbReference type="NCBIfam" id="TIGR00516">
    <property type="entry name" value="acpS"/>
    <property type="match status" value="1"/>
</dbReference>
<dbReference type="GO" id="GO:0005737">
    <property type="term" value="C:cytoplasm"/>
    <property type="evidence" value="ECO:0007669"/>
    <property type="project" value="UniProtKB-SubCell"/>
</dbReference>
<dbReference type="SUPFAM" id="SSF56214">
    <property type="entry name" value="4'-phosphopantetheinyl transferase"/>
    <property type="match status" value="1"/>
</dbReference>
<dbReference type="NCBIfam" id="TIGR00556">
    <property type="entry name" value="pantethn_trn"/>
    <property type="match status" value="1"/>
</dbReference>
<keyword evidence="7 8" id="KW-0275">Fatty acid biosynthesis</keyword>
<dbReference type="RefSeq" id="WP_067322170.1">
    <property type="nucleotide sequence ID" value="NZ_CBCRWS010000046.1"/>
</dbReference>
<dbReference type="EC" id="2.7.8.7" evidence="8"/>
<evidence type="ECO:0000256" key="6">
    <source>
        <dbReference type="ARBA" id="ARBA00023098"/>
    </source>
</evidence>
<dbReference type="Gene3D" id="3.90.470.20">
    <property type="entry name" value="4'-phosphopantetheinyl transferase domain"/>
    <property type="match status" value="1"/>
</dbReference>
<evidence type="ECO:0000313" key="10">
    <source>
        <dbReference type="EMBL" id="NYV28088.1"/>
    </source>
</evidence>
<protein>
    <recommendedName>
        <fullName evidence="8">Holo-[acyl-carrier-protein] synthase</fullName>
        <shortName evidence="8">Holo-ACP synthase</shortName>
        <ecNumber evidence="8">2.7.8.7</ecNumber>
    </recommendedName>
    <alternativeName>
        <fullName evidence="8">4'-phosphopantetheinyl transferase AcpS</fullName>
    </alternativeName>
</protein>
<dbReference type="EMBL" id="JABMKT010000021">
    <property type="protein sequence ID" value="NYV28088.1"/>
    <property type="molecule type" value="Genomic_DNA"/>
</dbReference>
<comment type="caution">
    <text evidence="10">The sequence shown here is derived from an EMBL/GenBank/DDBJ whole genome shotgun (WGS) entry which is preliminary data.</text>
</comment>
<comment type="cofactor">
    <cofactor evidence="8">
        <name>Mg(2+)</name>
        <dbReference type="ChEBI" id="CHEBI:18420"/>
    </cofactor>
</comment>
<keyword evidence="2 8" id="KW-0808">Transferase</keyword>
<dbReference type="Proteomes" id="UP000526184">
    <property type="component" value="Unassembled WGS sequence"/>
</dbReference>
<evidence type="ECO:0000256" key="5">
    <source>
        <dbReference type="ARBA" id="ARBA00022842"/>
    </source>
</evidence>
<evidence type="ECO:0000256" key="4">
    <source>
        <dbReference type="ARBA" id="ARBA00022832"/>
    </source>
</evidence>
<dbReference type="GO" id="GO:0000287">
    <property type="term" value="F:magnesium ion binding"/>
    <property type="evidence" value="ECO:0007669"/>
    <property type="project" value="UniProtKB-UniRule"/>
</dbReference>
<keyword evidence="3 8" id="KW-0479">Metal-binding</keyword>
<sequence>MYKIGVDIVNVSRIKKAILNNEYFLKKVFSEKEIEYCEKRKNKYESYSARFAAKEAYLKAIGTGIVDINLNKIEIVNLESGKPNLYVNDEMIDGDVSLSHTEDTAIAYVIIKSSI</sequence>
<dbReference type="InterPro" id="IPR004568">
    <property type="entry name" value="Ppantetheine-prot_Trfase_dom"/>
</dbReference>
<comment type="subcellular location">
    <subcellularLocation>
        <location evidence="8">Cytoplasm</location>
    </subcellularLocation>
</comment>
<organism evidence="10 11">
    <name type="scientific">Streptobacillus felis</name>
    <dbReference type="NCBI Taxonomy" id="1384509"/>
    <lineage>
        <taxon>Bacteria</taxon>
        <taxon>Fusobacteriati</taxon>
        <taxon>Fusobacteriota</taxon>
        <taxon>Fusobacteriia</taxon>
        <taxon>Fusobacteriales</taxon>
        <taxon>Leptotrichiaceae</taxon>
        <taxon>Streptobacillus</taxon>
    </lineage>
</organism>
<dbReference type="InterPro" id="IPR002582">
    <property type="entry name" value="ACPS"/>
</dbReference>
<feature type="binding site" evidence="8">
    <location>
        <position position="7"/>
    </location>
    <ligand>
        <name>Mg(2+)</name>
        <dbReference type="ChEBI" id="CHEBI:18420"/>
    </ligand>
</feature>
<accession>A0A7Z0TC66</accession>
<evidence type="ECO:0000256" key="8">
    <source>
        <dbReference type="HAMAP-Rule" id="MF_00101"/>
    </source>
</evidence>
<evidence type="ECO:0000256" key="1">
    <source>
        <dbReference type="ARBA" id="ARBA00022516"/>
    </source>
</evidence>
<evidence type="ECO:0000259" key="9">
    <source>
        <dbReference type="Pfam" id="PF01648"/>
    </source>
</evidence>
<dbReference type="HAMAP" id="MF_00101">
    <property type="entry name" value="AcpS"/>
    <property type="match status" value="1"/>
</dbReference>
<comment type="function">
    <text evidence="8">Transfers the 4'-phosphopantetheine moiety from coenzyme A to a Ser of acyl-carrier-protein.</text>
</comment>
<dbReference type="GO" id="GO:0008897">
    <property type="term" value="F:holo-[acyl-carrier-protein] synthase activity"/>
    <property type="evidence" value="ECO:0007669"/>
    <property type="project" value="UniProtKB-UniRule"/>
</dbReference>
<keyword evidence="8" id="KW-0963">Cytoplasm</keyword>
<dbReference type="InterPro" id="IPR008278">
    <property type="entry name" value="4-PPantetheinyl_Trfase_dom"/>
</dbReference>
<gene>
    <name evidence="8 10" type="primary">acpS</name>
    <name evidence="10" type="ORF">HP397_04575</name>
</gene>
<feature type="domain" description="4'-phosphopantetheinyl transferase" evidence="9">
    <location>
        <begin position="4"/>
        <end position="108"/>
    </location>
</feature>
<comment type="similarity">
    <text evidence="8">Belongs to the P-Pant transferase superfamily. AcpS family.</text>
</comment>
<proteinExistence type="inferred from homology"/>
<keyword evidence="1 8" id="KW-0444">Lipid biosynthesis</keyword>
<feature type="binding site" evidence="8">
    <location>
        <position position="55"/>
    </location>
    <ligand>
        <name>Mg(2+)</name>
        <dbReference type="ChEBI" id="CHEBI:18420"/>
    </ligand>
</feature>
<comment type="catalytic activity">
    <reaction evidence="8">
        <text>apo-[ACP] + CoA = holo-[ACP] + adenosine 3',5'-bisphosphate + H(+)</text>
        <dbReference type="Rhea" id="RHEA:12068"/>
        <dbReference type="Rhea" id="RHEA-COMP:9685"/>
        <dbReference type="Rhea" id="RHEA-COMP:9690"/>
        <dbReference type="ChEBI" id="CHEBI:15378"/>
        <dbReference type="ChEBI" id="CHEBI:29999"/>
        <dbReference type="ChEBI" id="CHEBI:57287"/>
        <dbReference type="ChEBI" id="CHEBI:58343"/>
        <dbReference type="ChEBI" id="CHEBI:64479"/>
        <dbReference type="EC" id="2.7.8.7"/>
    </reaction>
</comment>
<dbReference type="AlphaFoldDB" id="A0A7Z0TC66"/>
<evidence type="ECO:0000256" key="7">
    <source>
        <dbReference type="ARBA" id="ARBA00023160"/>
    </source>
</evidence>